<evidence type="ECO:0000313" key="4">
    <source>
        <dbReference type="Proteomes" id="UP000314982"/>
    </source>
</evidence>
<reference evidence="3" key="2">
    <citation type="submission" date="2025-08" db="UniProtKB">
        <authorList>
            <consortium name="Ensembl"/>
        </authorList>
    </citation>
    <scope>IDENTIFICATION</scope>
</reference>
<keyword evidence="2" id="KW-0456">Lyase</keyword>
<dbReference type="GO" id="GO:0005886">
    <property type="term" value="C:plasma membrane"/>
    <property type="evidence" value="ECO:0007669"/>
    <property type="project" value="TreeGrafter"/>
</dbReference>
<sequence length="107" mass="12698">MTMFVVAVFYNGRQWEATTTLDFLWHLQAQQELEDMREHNWCLLHNILPSHVARHFLESGRNDEELYSQSYEVRVMFASVAGFTDYYEKEVKHEGVDCLPTAQRDHC</sequence>
<dbReference type="AlphaFoldDB" id="A0A4W5NIM7"/>
<dbReference type="InterPro" id="IPR029787">
    <property type="entry name" value="Nucleotide_cyclase"/>
</dbReference>
<keyword evidence="1" id="KW-0547">Nucleotide-binding</keyword>
<keyword evidence="4" id="KW-1185">Reference proteome</keyword>
<accession>A0A4W5NIM7</accession>
<dbReference type="GO" id="GO:0004016">
    <property type="term" value="F:adenylate cyclase activity"/>
    <property type="evidence" value="ECO:0007669"/>
    <property type="project" value="TreeGrafter"/>
</dbReference>
<dbReference type="GO" id="GO:0006171">
    <property type="term" value="P:cAMP biosynthetic process"/>
    <property type="evidence" value="ECO:0007669"/>
    <property type="project" value="TreeGrafter"/>
</dbReference>
<name>A0A4W5NIM7_9TELE</name>
<evidence type="ECO:0000256" key="2">
    <source>
        <dbReference type="ARBA" id="ARBA00023239"/>
    </source>
</evidence>
<dbReference type="PANTHER" id="PTHR45627">
    <property type="entry name" value="ADENYLATE CYCLASE TYPE 1"/>
    <property type="match status" value="1"/>
</dbReference>
<evidence type="ECO:0000256" key="1">
    <source>
        <dbReference type="ARBA" id="ARBA00022741"/>
    </source>
</evidence>
<dbReference type="GO" id="GO:0007189">
    <property type="term" value="P:adenylate cyclase-activating G protein-coupled receptor signaling pathway"/>
    <property type="evidence" value="ECO:0007669"/>
    <property type="project" value="TreeGrafter"/>
</dbReference>
<dbReference type="Gene3D" id="3.30.70.1230">
    <property type="entry name" value="Nucleotide cyclase"/>
    <property type="match status" value="1"/>
</dbReference>
<dbReference type="Ensembl" id="ENSHHUT00000050908.1">
    <property type="protein sequence ID" value="ENSHHUP00000049129.1"/>
    <property type="gene ID" value="ENSHHUG00000029773.1"/>
</dbReference>
<organism evidence="3 4">
    <name type="scientific">Hucho hucho</name>
    <name type="common">huchen</name>
    <dbReference type="NCBI Taxonomy" id="62062"/>
    <lineage>
        <taxon>Eukaryota</taxon>
        <taxon>Metazoa</taxon>
        <taxon>Chordata</taxon>
        <taxon>Craniata</taxon>
        <taxon>Vertebrata</taxon>
        <taxon>Euteleostomi</taxon>
        <taxon>Actinopterygii</taxon>
        <taxon>Neopterygii</taxon>
        <taxon>Teleostei</taxon>
        <taxon>Protacanthopterygii</taxon>
        <taxon>Salmoniformes</taxon>
        <taxon>Salmonidae</taxon>
        <taxon>Salmoninae</taxon>
        <taxon>Hucho</taxon>
    </lineage>
</organism>
<dbReference type="STRING" id="62062.ENSHHUP00000049129"/>
<evidence type="ECO:0000313" key="3">
    <source>
        <dbReference type="Ensembl" id="ENSHHUP00000049129.1"/>
    </source>
</evidence>
<evidence type="ECO:0008006" key="5">
    <source>
        <dbReference type="Google" id="ProtNLM"/>
    </source>
</evidence>
<proteinExistence type="predicted"/>
<reference evidence="3" key="3">
    <citation type="submission" date="2025-09" db="UniProtKB">
        <authorList>
            <consortium name="Ensembl"/>
        </authorList>
    </citation>
    <scope>IDENTIFICATION</scope>
</reference>
<dbReference type="Proteomes" id="UP000314982">
    <property type="component" value="Unassembled WGS sequence"/>
</dbReference>
<dbReference type="PANTHER" id="PTHR45627:SF15">
    <property type="entry name" value="ADENYLATE CYCLASE"/>
    <property type="match status" value="1"/>
</dbReference>
<protein>
    <recommendedName>
        <fullName evidence="5">Guanylate cyclase domain-containing protein</fullName>
    </recommendedName>
</protein>
<dbReference type="GO" id="GO:0000166">
    <property type="term" value="F:nucleotide binding"/>
    <property type="evidence" value="ECO:0007669"/>
    <property type="project" value="UniProtKB-KW"/>
</dbReference>
<reference evidence="4" key="1">
    <citation type="submission" date="2018-06" db="EMBL/GenBank/DDBJ databases">
        <title>Genome assembly of Danube salmon.</title>
        <authorList>
            <person name="Macqueen D.J."/>
            <person name="Gundappa M.K."/>
        </authorList>
    </citation>
    <scope>NUCLEOTIDE SEQUENCE [LARGE SCALE GENOMIC DNA]</scope>
</reference>
<dbReference type="GeneTree" id="ENSGT00940000167206"/>